<dbReference type="PROSITE" id="PS51257">
    <property type="entry name" value="PROKAR_LIPOPROTEIN"/>
    <property type="match status" value="1"/>
</dbReference>
<accession>A0ABM8UJY1</accession>
<dbReference type="PANTHER" id="PTHR36842">
    <property type="entry name" value="PROTEIN TOLB HOMOLOG"/>
    <property type="match status" value="1"/>
</dbReference>
<dbReference type="Proteomes" id="UP000679725">
    <property type="component" value="Unassembled WGS sequence"/>
</dbReference>
<reference evidence="2 3" key="1">
    <citation type="submission" date="2021-04" db="EMBL/GenBank/DDBJ databases">
        <authorList>
            <person name="Rodrigo-Torres L."/>
            <person name="Arahal R. D."/>
            <person name="Lucena T."/>
        </authorList>
    </citation>
    <scope>NUCLEOTIDE SEQUENCE [LARGE SCALE GENOMIC DNA]</scope>
    <source>
        <strain evidence="2 3">CECT 9623</strain>
    </source>
</reference>
<sequence>MRYQRLNVFTMKRSLLFLITLLFLYACKEEAIDPSKRVRPVGLQITVSGSEYQLSWEGISIICYMLPCPDIADVEAEEYEIQIAADELGPFQTYRTVRADQKSINIPTAGRGGQLVARIVSKAKGAPPVSSDPVMATSGPLSQSAFYPGFGTSDLVTGGAVTPDGKTALYSVAMVQAPGQNLSPLYLAELENEQITSRKLITREGFRPAFSDDGKQVAYLSPTEKGVVIYTVATGVTRTLPAENLDQLYGLTWSPDGNWLAFPTVTEEEGRLWKMPVAGGAPVPLTPPMRFRDLNSFRQANIDWSPNGRHIAVSRTRSDGGKHVRFAISLYATDGSGEQKFFETQPGWIDTNPSFSPDGKQLAFLSSRANPSFISYSLWVRDLTTGKVRRVELLPDLIPSDDYQPQWQGNEKLIFLGTQRGKRGYFSVLL</sequence>
<comment type="similarity">
    <text evidence="1">Belongs to the TolB family.</text>
</comment>
<evidence type="ECO:0000256" key="1">
    <source>
        <dbReference type="ARBA" id="ARBA00009820"/>
    </source>
</evidence>
<evidence type="ECO:0000313" key="2">
    <source>
        <dbReference type="EMBL" id="CAG5067807.1"/>
    </source>
</evidence>
<evidence type="ECO:0000313" key="3">
    <source>
        <dbReference type="Proteomes" id="UP000679725"/>
    </source>
</evidence>
<dbReference type="EMBL" id="CAJRAU010000001">
    <property type="protein sequence ID" value="CAG5067807.1"/>
    <property type="molecule type" value="Genomic_DNA"/>
</dbReference>
<protein>
    <submittedName>
        <fullName evidence="2">Tol-Pal system protein TolB</fullName>
    </submittedName>
</protein>
<keyword evidence="3" id="KW-1185">Reference proteome</keyword>
<gene>
    <name evidence="2" type="primary">tolB_1</name>
    <name evidence="2" type="ORF">DYBT9623_00534</name>
</gene>
<dbReference type="PANTHER" id="PTHR36842:SF1">
    <property type="entry name" value="PROTEIN TOLB"/>
    <property type="match status" value="1"/>
</dbReference>
<dbReference type="Gene3D" id="2.120.10.30">
    <property type="entry name" value="TolB, C-terminal domain"/>
    <property type="match status" value="1"/>
</dbReference>
<dbReference type="SUPFAM" id="SSF82171">
    <property type="entry name" value="DPP6 N-terminal domain-like"/>
    <property type="match status" value="1"/>
</dbReference>
<proteinExistence type="inferred from homology"/>
<dbReference type="Pfam" id="PF07676">
    <property type="entry name" value="PD40"/>
    <property type="match status" value="3"/>
</dbReference>
<dbReference type="InterPro" id="IPR011042">
    <property type="entry name" value="6-blade_b-propeller_TolB-like"/>
</dbReference>
<organism evidence="2 3">
    <name type="scientific">Dyadobacter linearis</name>
    <dbReference type="NCBI Taxonomy" id="2823330"/>
    <lineage>
        <taxon>Bacteria</taxon>
        <taxon>Pseudomonadati</taxon>
        <taxon>Bacteroidota</taxon>
        <taxon>Cytophagia</taxon>
        <taxon>Cytophagales</taxon>
        <taxon>Spirosomataceae</taxon>
        <taxon>Dyadobacter</taxon>
    </lineage>
</organism>
<dbReference type="InterPro" id="IPR011659">
    <property type="entry name" value="WD40"/>
</dbReference>
<comment type="caution">
    <text evidence="2">The sequence shown here is derived from an EMBL/GenBank/DDBJ whole genome shotgun (WGS) entry which is preliminary data.</text>
</comment>
<name>A0ABM8UJY1_9BACT</name>